<accession>A0A521AMX9</accession>
<proteinExistence type="predicted"/>
<sequence length="102" mass="11552">MTIKAYLKVMEMCMKCQVSVFPNKIMIDESENTVPVAILAHSPTSLPNCERFVCLSIFSAFNEKVLCLFFFAKKAGMVPHTQQYISNTFMGRELLGRVYGCL</sequence>
<dbReference type="EMBL" id="FXTB01000001">
    <property type="protein sequence ID" value="SMO36152.1"/>
    <property type="molecule type" value="Genomic_DNA"/>
</dbReference>
<dbReference type="AlphaFoldDB" id="A0A521AMX9"/>
<organism evidence="1 2">
    <name type="scientific">Saccharicrinis carchari</name>
    <dbReference type="NCBI Taxonomy" id="1168039"/>
    <lineage>
        <taxon>Bacteria</taxon>
        <taxon>Pseudomonadati</taxon>
        <taxon>Bacteroidota</taxon>
        <taxon>Bacteroidia</taxon>
        <taxon>Marinilabiliales</taxon>
        <taxon>Marinilabiliaceae</taxon>
        <taxon>Saccharicrinis</taxon>
    </lineage>
</organism>
<evidence type="ECO:0000313" key="2">
    <source>
        <dbReference type="Proteomes" id="UP000319040"/>
    </source>
</evidence>
<name>A0A521AMX9_SACCC</name>
<protein>
    <submittedName>
        <fullName evidence="1">Uncharacterized protein</fullName>
    </submittedName>
</protein>
<gene>
    <name evidence="1" type="ORF">SAMN06265379_101272</name>
</gene>
<keyword evidence="2" id="KW-1185">Reference proteome</keyword>
<reference evidence="1 2" key="1">
    <citation type="submission" date="2017-05" db="EMBL/GenBank/DDBJ databases">
        <authorList>
            <person name="Varghese N."/>
            <person name="Submissions S."/>
        </authorList>
    </citation>
    <scope>NUCLEOTIDE SEQUENCE [LARGE SCALE GENOMIC DNA]</scope>
    <source>
        <strain evidence="1 2">DSM 27040</strain>
    </source>
</reference>
<dbReference type="Proteomes" id="UP000319040">
    <property type="component" value="Unassembled WGS sequence"/>
</dbReference>
<evidence type="ECO:0000313" key="1">
    <source>
        <dbReference type="EMBL" id="SMO36152.1"/>
    </source>
</evidence>